<dbReference type="EMBL" id="JAPWDO010000007">
    <property type="protein sequence ID" value="KAJ5462410.1"/>
    <property type="molecule type" value="Genomic_DNA"/>
</dbReference>
<dbReference type="Pfam" id="PF17132">
    <property type="entry name" value="Glyco_hydro_106"/>
    <property type="match status" value="1"/>
</dbReference>
<feature type="chain" id="PRO_5040916995" description="Secreted protein" evidence="1">
    <location>
        <begin position="23"/>
        <end position="975"/>
    </location>
</feature>
<keyword evidence="3" id="KW-1185">Reference proteome</keyword>
<evidence type="ECO:0000313" key="3">
    <source>
        <dbReference type="Proteomes" id="UP001147760"/>
    </source>
</evidence>
<protein>
    <recommendedName>
        <fullName evidence="4">Secreted protein</fullName>
    </recommendedName>
</protein>
<dbReference type="OrthoDB" id="2588159at2759"/>
<sequence>MAITPFRHLAVAATLLIVSTTATPNKRDGTFANPSAQVRPFFRYWLPDGSVDPTVVASDIRSAAEVGAGGIEFLPYYGYGGAIGGNPPGSDWVTYGFGSAPLQHLLQVALEAAKENSVLVDIALGPNQGQGVPASPDADGIQWDLVPFVQRLPVNQPSERIPGWGEGELVACILASVDSKTNVSMTGDSFPLDSSPPQSSYLELVLDEASLQDVTHKVSSDGILAIQSSGSSCNPYVFSFYQKRTLHKALEVESNRTDTILANGSFVVDHFSKEGAKTVIDYWNNHILTEDIRQLLGDVGNYGWEDSMEFTSNISWTPKLPDAFYNKFGYSLAKYLPLVMFGQNNIMAQPSNPGLMKAVFKNKQTSDKYINDYRSVLADGCPECESLQWKDKIDGYRQFAGAAYLAGRKVVSNEMGAVETRTYSLTIPELLQRVNKAFAGGVNRVMLHGQPYSGDYYGTTWPGSTPFQYLFAGMHSPKQPSWIHGFDEAMGYISRAQFILRQGIPKFDVAFVNKDSATDPNWATKYGRDDLVDAGYIYTYLSPDNLELPEASVDNSILASQGPGIKAIVVTHDANITVSAIQRLKGYAAKGLPIILSGGSAQYYPISNDGGVDAFKTGLQELANSKGVHTTASGDVAKALASHGASPRVGVQTNGTWYITWREDKEAQVDYAFIFSDGSNSQGEITTTTDKVPHLFDAWTGQRQPVVQYNRRAGVLVIPLTLKANQTAILAFSAHSLDGIYTPSVHIKSAPNSVLGYNLDYESGAVAKLAHTVNPSADKFVMSDNSTRTVPDTSVIPSSFLIRDWTLTVERWEAPANMLDASTIASIRNTTHHLPSLLSWTEIPALVNASGIGYYSSQFIWHPNGQNQIGAYITFSSILYAVQVFVNYEKVAPIDPTAGTADIGPYLRDGENELLVVVPTTMWNYLRSIFPEITESGTPPLLSSSTSPMNFPGIVPNGWVGEVYIRPYMSFALGI</sequence>
<accession>A0A9X0BHT0</accession>
<dbReference type="InterPro" id="IPR053161">
    <property type="entry name" value="Ulvan_degrading_GH"/>
</dbReference>
<name>A0A9X0BHT0_9EURO</name>
<dbReference type="InterPro" id="IPR008979">
    <property type="entry name" value="Galactose-bd-like_sf"/>
</dbReference>
<dbReference type="PANTHER" id="PTHR36848">
    <property type="entry name" value="DNA-BINDING PROTEIN (PUTATIVE SECRETED PROTEIN)-RELATED"/>
    <property type="match status" value="1"/>
</dbReference>
<evidence type="ECO:0008006" key="4">
    <source>
        <dbReference type="Google" id="ProtNLM"/>
    </source>
</evidence>
<reference evidence="2" key="2">
    <citation type="journal article" date="2023" name="IMA Fungus">
        <title>Comparative genomic study of the Penicillium genus elucidates a diverse pangenome and 15 lateral gene transfer events.</title>
        <authorList>
            <person name="Petersen C."/>
            <person name="Sorensen T."/>
            <person name="Nielsen M.R."/>
            <person name="Sondergaard T.E."/>
            <person name="Sorensen J.L."/>
            <person name="Fitzpatrick D.A."/>
            <person name="Frisvad J.C."/>
            <person name="Nielsen K.L."/>
        </authorList>
    </citation>
    <scope>NUCLEOTIDE SEQUENCE</scope>
    <source>
        <strain evidence="2">IBT 17660</strain>
    </source>
</reference>
<evidence type="ECO:0000256" key="1">
    <source>
        <dbReference type="SAM" id="SignalP"/>
    </source>
</evidence>
<comment type="caution">
    <text evidence="2">The sequence shown here is derived from an EMBL/GenBank/DDBJ whole genome shotgun (WGS) entry which is preliminary data.</text>
</comment>
<dbReference type="SUPFAM" id="SSF49785">
    <property type="entry name" value="Galactose-binding domain-like"/>
    <property type="match status" value="1"/>
</dbReference>
<evidence type="ECO:0000313" key="2">
    <source>
        <dbReference type="EMBL" id="KAJ5462410.1"/>
    </source>
</evidence>
<keyword evidence="1" id="KW-0732">Signal</keyword>
<feature type="signal peptide" evidence="1">
    <location>
        <begin position="1"/>
        <end position="22"/>
    </location>
</feature>
<gene>
    <name evidence="2" type="ORF">N7530_010615</name>
</gene>
<dbReference type="PANTHER" id="PTHR36848:SF2">
    <property type="entry name" value="SECRETED PROTEIN"/>
    <property type="match status" value="1"/>
</dbReference>
<dbReference type="Gene3D" id="2.60.120.260">
    <property type="entry name" value="Galactose-binding domain-like"/>
    <property type="match status" value="1"/>
</dbReference>
<organism evidence="2 3">
    <name type="scientific">Penicillium desertorum</name>
    <dbReference type="NCBI Taxonomy" id="1303715"/>
    <lineage>
        <taxon>Eukaryota</taxon>
        <taxon>Fungi</taxon>
        <taxon>Dikarya</taxon>
        <taxon>Ascomycota</taxon>
        <taxon>Pezizomycotina</taxon>
        <taxon>Eurotiomycetes</taxon>
        <taxon>Eurotiomycetidae</taxon>
        <taxon>Eurotiales</taxon>
        <taxon>Aspergillaceae</taxon>
        <taxon>Penicillium</taxon>
    </lineage>
</organism>
<proteinExistence type="predicted"/>
<dbReference type="Proteomes" id="UP001147760">
    <property type="component" value="Unassembled WGS sequence"/>
</dbReference>
<reference evidence="2" key="1">
    <citation type="submission" date="2022-12" db="EMBL/GenBank/DDBJ databases">
        <authorList>
            <person name="Petersen C."/>
        </authorList>
    </citation>
    <scope>NUCLEOTIDE SEQUENCE</scope>
    <source>
        <strain evidence="2">IBT 17660</strain>
    </source>
</reference>
<dbReference type="AlphaFoldDB" id="A0A9X0BHT0"/>